<proteinExistence type="inferred from homology"/>
<comment type="caution">
    <text evidence="5">The sequence shown here is derived from an EMBL/GenBank/DDBJ whole genome shotgun (WGS) entry which is preliminary data.</text>
</comment>
<dbReference type="Gene3D" id="3.40.50.720">
    <property type="entry name" value="NAD(P)-binding Rossmann-like Domain"/>
    <property type="match status" value="2"/>
</dbReference>
<dbReference type="CDD" id="cd12169">
    <property type="entry name" value="PGDH_like_1"/>
    <property type="match status" value="1"/>
</dbReference>
<keyword evidence="2" id="KW-0560">Oxidoreductase</keyword>
<keyword evidence="6" id="KW-1185">Reference proteome</keyword>
<reference evidence="5 6" key="1">
    <citation type="submission" date="2024-07" db="EMBL/GenBank/DDBJ databases">
        <title>Draft sequence of the Neodothiora populina.</title>
        <authorList>
            <person name="Drown D.D."/>
            <person name="Schuette U.S."/>
            <person name="Buechlein A.B."/>
            <person name="Rusch D.R."/>
            <person name="Winton L.W."/>
            <person name="Adams G.A."/>
        </authorList>
    </citation>
    <scope>NUCLEOTIDE SEQUENCE [LARGE SCALE GENOMIC DNA]</scope>
    <source>
        <strain evidence="5 6">CPC 39397</strain>
    </source>
</reference>
<evidence type="ECO:0000256" key="1">
    <source>
        <dbReference type="ARBA" id="ARBA00005854"/>
    </source>
</evidence>
<accession>A0ABR3PIS4</accession>
<feature type="domain" description="D-isomer specific 2-hydroxyacid dehydrogenase NAD-binding" evidence="4">
    <location>
        <begin position="134"/>
        <end position="324"/>
    </location>
</feature>
<dbReference type="PANTHER" id="PTHR42789">
    <property type="entry name" value="D-ISOMER SPECIFIC 2-HYDROXYACID DEHYDROGENASE FAMILY PROTEIN (AFU_ORTHOLOGUE AFUA_6G10090)"/>
    <property type="match status" value="1"/>
</dbReference>
<dbReference type="InterPro" id="IPR036291">
    <property type="entry name" value="NAD(P)-bd_dom_sf"/>
</dbReference>
<dbReference type="InterPro" id="IPR050857">
    <property type="entry name" value="D-2-hydroxyacid_DH"/>
</dbReference>
<dbReference type="GeneID" id="95980930"/>
<evidence type="ECO:0000313" key="5">
    <source>
        <dbReference type="EMBL" id="KAL1305635.1"/>
    </source>
</evidence>
<sequence>MSSHKLAILDDYAGIAPAYFEHIPNLKVDSYADTILPRGEERISAQVARLESYDIIASMRERTPFPKELLSRLPNLKLLVTTGLRNLSIDLPAARENDIIVAGTTGKREISHPQLQDLVMPALSYDATTQQCFSLLLSLTSRIPIDNSVLRAGGPFQTGVGMTLSNKVFGCVGLGRLGTNAARTAILGFGMKVIAWSTNLTQEKADEAAERIGLPKGSIKAVGQEELLPTSDVVSVHYLLSDRSRDLIGAKELGLMKKTALLLNTSRGPIVNEEALLSVLKEGKIRGAGLDVFWTEPLPVESPWRTTNWGQDGRSDVVLSPHMGYVVEETMNKWYAEQADTVEKYVKGQELPDIMT</sequence>
<dbReference type="InterPro" id="IPR006140">
    <property type="entry name" value="D-isomer_DH_NAD-bd"/>
</dbReference>
<dbReference type="Pfam" id="PF02826">
    <property type="entry name" value="2-Hacid_dh_C"/>
    <property type="match status" value="1"/>
</dbReference>
<dbReference type="RefSeq" id="XP_069201908.1">
    <property type="nucleotide sequence ID" value="XM_069347302.1"/>
</dbReference>
<dbReference type="EMBL" id="JBFMKM010000006">
    <property type="protein sequence ID" value="KAL1305635.1"/>
    <property type="molecule type" value="Genomic_DNA"/>
</dbReference>
<gene>
    <name evidence="5" type="ORF">AAFC00_007231</name>
</gene>
<protein>
    <recommendedName>
        <fullName evidence="4">D-isomer specific 2-hydroxyacid dehydrogenase NAD-binding domain-containing protein</fullName>
    </recommendedName>
</protein>
<evidence type="ECO:0000259" key="4">
    <source>
        <dbReference type="Pfam" id="PF02826"/>
    </source>
</evidence>
<dbReference type="InterPro" id="IPR029753">
    <property type="entry name" value="D-isomer_DH_CS"/>
</dbReference>
<dbReference type="SUPFAM" id="SSF51735">
    <property type="entry name" value="NAD(P)-binding Rossmann-fold domains"/>
    <property type="match status" value="1"/>
</dbReference>
<keyword evidence="3" id="KW-0520">NAD</keyword>
<name>A0ABR3PIS4_9PEZI</name>
<organism evidence="5 6">
    <name type="scientific">Neodothiora populina</name>
    <dbReference type="NCBI Taxonomy" id="2781224"/>
    <lineage>
        <taxon>Eukaryota</taxon>
        <taxon>Fungi</taxon>
        <taxon>Dikarya</taxon>
        <taxon>Ascomycota</taxon>
        <taxon>Pezizomycotina</taxon>
        <taxon>Dothideomycetes</taxon>
        <taxon>Dothideomycetidae</taxon>
        <taxon>Dothideales</taxon>
        <taxon>Dothioraceae</taxon>
        <taxon>Neodothiora</taxon>
    </lineage>
</organism>
<comment type="similarity">
    <text evidence="1">Belongs to the D-isomer specific 2-hydroxyacid dehydrogenase family.</text>
</comment>
<evidence type="ECO:0000256" key="2">
    <source>
        <dbReference type="ARBA" id="ARBA00023002"/>
    </source>
</evidence>
<dbReference type="PANTHER" id="PTHR42789:SF1">
    <property type="entry name" value="D-ISOMER SPECIFIC 2-HYDROXYACID DEHYDROGENASE FAMILY PROTEIN (AFU_ORTHOLOGUE AFUA_6G10090)"/>
    <property type="match status" value="1"/>
</dbReference>
<evidence type="ECO:0000256" key="3">
    <source>
        <dbReference type="ARBA" id="ARBA00023027"/>
    </source>
</evidence>
<dbReference type="Proteomes" id="UP001562354">
    <property type="component" value="Unassembled WGS sequence"/>
</dbReference>
<dbReference type="SUPFAM" id="SSF52283">
    <property type="entry name" value="Formate/glycerate dehydrogenase catalytic domain-like"/>
    <property type="match status" value="1"/>
</dbReference>
<dbReference type="PROSITE" id="PS00671">
    <property type="entry name" value="D_2_HYDROXYACID_DH_3"/>
    <property type="match status" value="1"/>
</dbReference>
<evidence type="ECO:0000313" key="6">
    <source>
        <dbReference type="Proteomes" id="UP001562354"/>
    </source>
</evidence>